<dbReference type="RefSeq" id="WP_176787584.1">
    <property type="nucleotide sequence ID" value="NZ_FNCV01000002.1"/>
</dbReference>
<gene>
    <name evidence="6" type="ORF">SAMN05421742_10296</name>
</gene>
<dbReference type="PANTHER" id="PTHR47893:SF1">
    <property type="entry name" value="REGULATORY PROTEIN PCHR"/>
    <property type="match status" value="1"/>
</dbReference>
<evidence type="ECO:0000256" key="3">
    <source>
        <dbReference type="ARBA" id="ARBA00023163"/>
    </source>
</evidence>
<dbReference type="Gene3D" id="1.10.10.60">
    <property type="entry name" value="Homeodomain-like"/>
    <property type="match status" value="1"/>
</dbReference>
<dbReference type="SMART" id="SM00342">
    <property type="entry name" value="HTH_ARAC"/>
    <property type="match status" value="1"/>
</dbReference>
<sequence length="336" mass="36821">MNYECLVHDPQSELLHSVPPAPRVDLPSACCQGEMEFFWIRPGLAVNRLEVSVSRPVTLDLKLPDDDPLLAGIFLLDGAMIGHLPGIDGKLAIERTETLAFLPDQAEGRFELQPGRPVLAVSVLLGRGPAAELMNGLALPEPIRAFAAGEACPPFAMKGRIGPRIRAVLSEILACPYSGRLREIYMEGKVLELLAVQMAEPLDGSRPLPGPHGSPRRPDIERLYAIREGLMERLTDPPTLGELAAAAGISQKRLVREFVQTFGATPHGLLKERRLDLARHLLVDRGLPVKEVAEAVGFRYVTNFSNAFRERFGEPPGRYIRRQRGNGAATQNQAAE</sequence>
<keyword evidence="3" id="KW-0804">Transcription</keyword>
<dbReference type="GO" id="GO:0003700">
    <property type="term" value="F:DNA-binding transcription factor activity"/>
    <property type="evidence" value="ECO:0007669"/>
    <property type="project" value="InterPro"/>
</dbReference>
<dbReference type="SUPFAM" id="SSF46689">
    <property type="entry name" value="Homeodomain-like"/>
    <property type="match status" value="2"/>
</dbReference>
<accession>A0A1G7W6H0</accession>
<keyword evidence="1" id="KW-0805">Transcription regulation</keyword>
<dbReference type="InterPro" id="IPR018062">
    <property type="entry name" value="HTH_AraC-typ_CS"/>
</dbReference>
<protein>
    <submittedName>
        <fullName evidence="6">AraC-type DNA-binding protein</fullName>
    </submittedName>
</protein>
<evidence type="ECO:0000259" key="5">
    <source>
        <dbReference type="PROSITE" id="PS01124"/>
    </source>
</evidence>
<name>A0A1G7W6H0_9PROT</name>
<dbReference type="EMBL" id="FNCV01000002">
    <property type="protein sequence ID" value="SDG67587.1"/>
    <property type="molecule type" value="Genomic_DNA"/>
</dbReference>
<evidence type="ECO:0000256" key="4">
    <source>
        <dbReference type="SAM" id="MobiDB-lite"/>
    </source>
</evidence>
<evidence type="ECO:0000313" key="7">
    <source>
        <dbReference type="Proteomes" id="UP000217076"/>
    </source>
</evidence>
<evidence type="ECO:0000256" key="1">
    <source>
        <dbReference type="ARBA" id="ARBA00023015"/>
    </source>
</evidence>
<dbReference type="STRING" id="83401.SAMN05421742_10296"/>
<keyword evidence="2 6" id="KW-0238">DNA-binding</keyword>
<keyword evidence="7" id="KW-1185">Reference proteome</keyword>
<dbReference type="AlphaFoldDB" id="A0A1G7W6H0"/>
<dbReference type="InterPro" id="IPR009057">
    <property type="entry name" value="Homeodomain-like_sf"/>
</dbReference>
<feature type="region of interest" description="Disordered" evidence="4">
    <location>
        <begin position="315"/>
        <end position="336"/>
    </location>
</feature>
<dbReference type="PROSITE" id="PS01124">
    <property type="entry name" value="HTH_ARAC_FAMILY_2"/>
    <property type="match status" value="1"/>
</dbReference>
<dbReference type="PANTHER" id="PTHR47893">
    <property type="entry name" value="REGULATORY PROTEIN PCHR"/>
    <property type="match status" value="1"/>
</dbReference>
<feature type="domain" description="HTH araC/xylS-type" evidence="5">
    <location>
        <begin position="224"/>
        <end position="322"/>
    </location>
</feature>
<dbReference type="PROSITE" id="PS00041">
    <property type="entry name" value="HTH_ARAC_FAMILY_1"/>
    <property type="match status" value="1"/>
</dbReference>
<dbReference type="Pfam" id="PF12833">
    <property type="entry name" value="HTH_18"/>
    <property type="match status" value="1"/>
</dbReference>
<dbReference type="InterPro" id="IPR053142">
    <property type="entry name" value="PchR_regulatory_protein"/>
</dbReference>
<reference evidence="7" key="1">
    <citation type="submission" date="2016-10" db="EMBL/GenBank/DDBJ databases">
        <authorList>
            <person name="Varghese N."/>
            <person name="Submissions S."/>
        </authorList>
    </citation>
    <scope>NUCLEOTIDE SEQUENCE [LARGE SCALE GENOMIC DNA]</scope>
    <source>
        <strain evidence="7">930I</strain>
    </source>
</reference>
<organism evidence="6 7">
    <name type="scientific">Roseospirillum parvum</name>
    <dbReference type="NCBI Taxonomy" id="83401"/>
    <lineage>
        <taxon>Bacteria</taxon>
        <taxon>Pseudomonadati</taxon>
        <taxon>Pseudomonadota</taxon>
        <taxon>Alphaproteobacteria</taxon>
        <taxon>Rhodospirillales</taxon>
        <taxon>Rhodospirillaceae</taxon>
        <taxon>Roseospirillum</taxon>
    </lineage>
</organism>
<dbReference type="InterPro" id="IPR018060">
    <property type="entry name" value="HTH_AraC"/>
</dbReference>
<proteinExistence type="predicted"/>
<dbReference type="Proteomes" id="UP000217076">
    <property type="component" value="Unassembled WGS sequence"/>
</dbReference>
<dbReference type="GO" id="GO:0043565">
    <property type="term" value="F:sequence-specific DNA binding"/>
    <property type="evidence" value="ECO:0007669"/>
    <property type="project" value="InterPro"/>
</dbReference>
<evidence type="ECO:0000256" key="2">
    <source>
        <dbReference type="ARBA" id="ARBA00023125"/>
    </source>
</evidence>
<evidence type="ECO:0000313" key="6">
    <source>
        <dbReference type="EMBL" id="SDG67587.1"/>
    </source>
</evidence>